<dbReference type="InterPro" id="IPR007627">
    <property type="entry name" value="RNA_pol_sigma70_r2"/>
</dbReference>
<dbReference type="PANTHER" id="PTHR43133">
    <property type="entry name" value="RNA POLYMERASE ECF-TYPE SIGMA FACTO"/>
    <property type="match status" value="1"/>
</dbReference>
<dbReference type="InterPro" id="IPR013324">
    <property type="entry name" value="RNA_pol_sigma_r3/r4-like"/>
</dbReference>
<dbReference type="PANTHER" id="PTHR43133:SF62">
    <property type="entry name" value="RNA POLYMERASE SIGMA FACTOR SIGZ"/>
    <property type="match status" value="1"/>
</dbReference>
<dbReference type="InterPro" id="IPR014284">
    <property type="entry name" value="RNA_pol_sigma-70_dom"/>
</dbReference>
<dbReference type="InterPro" id="IPR036388">
    <property type="entry name" value="WH-like_DNA-bd_sf"/>
</dbReference>
<keyword evidence="3" id="KW-0731">Sigma factor</keyword>
<gene>
    <name evidence="6" type="ORF">GPA26_15590</name>
</gene>
<evidence type="ECO:0000259" key="5">
    <source>
        <dbReference type="Pfam" id="PF04542"/>
    </source>
</evidence>
<accession>A0ABX1MXV1</accession>
<dbReference type="Gene3D" id="1.10.10.10">
    <property type="entry name" value="Winged helix-like DNA-binding domain superfamily/Winged helix DNA-binding domain"/>
    <property type="match status" value="1"/>
</dbReference>
<dbReference type="NCBIfam" id="TIGR02937">
    <property type="entry name" value="sigma70-ECF"/>
    <property type="match status" value="1"/>
</dbReference>
<name>A0ABX1MXV1_9RHOO</name>
<dbReference type="EMBL" id="WTVR01000031">
    <property type="protein sequence ID" value="NMF89892.1"/>
    <property type="molecule type" value="Genomic_DNA"/>
</dbReference>
<dbReference type="InterPro" id="IPR039425">
    <property type="entry name" value="RNA_pol_sigma-70-like"/>
</dbReference>
<comment type="caution">
    <text evidence="6">The sequence shown here is derived from an EMBL/GenBank/DDBJ whole genome shotgun (WGS) entry which is preliminary data.</text>
</comment>
<evidence type="ECO:0000256" key="4">
    <source>
        <dbReference type="ARBA" id="ARBA00023163"/>
    </source>
</evidence>
<dbReference type="SUPFAM" id="SSF88659">
    <property type="entry name" value="Sigma3 and sigma4 domains of RNA polymerase sigma factors"/>
    <property type="match status" value="1"/>
</dbReference>
<feature type="domain" description="RNA polymerase sigma-70 region 2" evidence="5">
    <location>
        <begin position="11"/>
        <end position="72"/>
    </location>
</feature>
<keyword evidence="7" id="KW-1185">Reference proteome</keyword>
<dbReference type="RefSeq" id="WP_169207250.1">
    <property type="nucleotide sequence ID" value="NZ_WTVR01000031.1"/>
</dbReference>
<dbReference type="SUPFAM" id="SSF88946">
    <property type="entry name" value="Sigma2 domain of RNA polymerase sigma factors"/>
    <property type="match status" value="1"/>
</dbReference>
<dbReference type="Proteomes" id="UP000652074">
    <property type="component" value="Unassembled WGS sequence"/>
</dbReference>
<dbReference type="Gene3D" id="1.10.1740.10">
    <property type="match status" value="1"/>
</dbReference>
<evidence type="ECO:0000313" key="6">
    <source>
        <dbReference type="EMBL" id="NMF89892.1"/>
    </source>
</evidence>
<keyword evidence="4" id="KW-0804">Transcription</keyword>
<keyword evidence="2" id="KW-0805">Transcription regulation</keyword>
<evidence type="ECO:0000256" key="1">
    <source>
        <dbReference type="ARBA" id="ARBA00010641"/>
    </source>
</evidence>
<comment type="similarity">
    <text evidence="1">Belongs to the sigma-70 factor family. ECF subfamily.</text>
</comment>
<proteinExistence type="inferred from homology"/>
<sequence>MPFDCVLAAWQAHERKLRGFLLRRLADPHLADDLLQELFLKSLRQGANFCTIENPRAWLFQVARNALVDHARLTHPQVELSEQIAAQEDLRAPVDELDACLLRNLAELAADDREIIEQCDLQGVKQQVFAHKAGLSLPAAKARLLRARKRLREALTRNCQVRFDDTGRVCCHVPRDPAGTGA</sequence>
<dbReference type="Pfam" id="PF04542">
    <property type="entry name" value="Sigma70_r2"/>
    <property type="match status" value="1"/>
</dbReference>
<dbReference type="InterPro" id="IPR013325">
    <property type="entry name" value="RNA_pol_sigma_r2"/>
</dbReference>
<organism evidence="6 7">
    <name type="scientific">Aromatoleum petrolei</name>
    <dbReference type="NCBI Taxonomy" id="76116"/>
    <lineage>
        <taxon>Bacteria</taxon>
        <taxon>Pseudomonadati</taxon>
        <taxon>Pseudomonadota</taxon>
        <taxon>Betaproteobacteria</taxon>
        <taxon>Rhodocyclales</taxon>
        <taxon>Rhodocyclaceae</taxon>
        <taxon>Aromatoleum</taxon>
    </lineage>
</organism>
<reference evidence="6 7" key="1">
    <citation type="submission" date="2019-12" db="EMBL/GenBank/DDBJ databases">
        <title>Comparative genomics gives insights into the taxonomy of the Azoarcus-Aromatoleum group and reveals separate origins of nif in the plant-associated Azoarcus and non-plant-associated Aromatoleum sub-groups.</title>
        <authorList>
            <person name="Lafos M."/>
            <person name="Maluk M."/>
            <person name="Batista M."/>
            <person name="Junghare M."/>
            <person name="Carmona M."/>
            <person name="Faoro H."/>
            <person name="Cruz L.M."/>
            <person name="Battistoni F."/>
            <person name="De Souza E."/>
            <person name="Pedrosa F."/>
            <person name="Chen W.-M."/>
            <person name="Poole P.S."/>
            <person name="Dixon R.A."/>
            <person name="James E.K."/>
        </authorList>
    </citation>
    <scope>NUCLEOTIDE SEQUENCE [LARGE SCALE GENOMIC DNA]</scope>
    <source>
        <strain evidence="6 7">ToN1</strain>
    </source>
</reference>
<evidence type="ECO:0000256" key="3">
    <source>
        <dbReference type="ARBA" id="ARBA00023082"/>
    </source>
</evidence>
<protein>
    <submittedName>
        <fullName evidence="6">Sigma-70 family RNA polymerase sigma factor</fullName>
    </submittedName>
</protein>
<evidence type="ECO:0000256" key="2">
    <source>
        <dbReference type="ARBA" id="ARBA00023015"/>
    </source>
</evidence>
<evidence type="ECO:0000313" key="7">
    <source>
        <dbReference type="Proteomes" id="UP000652074"/>
    </source>
</evidence>